<dbReference type="KEGG" id="bdm:EQG53_05655"/>
<evidence type="ECO:0000313" key="3">
    <source>
        <dbReference type="Proteomes" id="UP000287388"/>
    </source>
</evidence>
<sequence>MGWLSKLFGSAEPRAIAWRKSENGNLTSVVQGKRVTIYPDSGGWKFCLADADEEREPFFSESYTTQDAAQYEAAAMIEGRPSRFKSNADLRQERLVQSVPGRLAGEQERLEGVRKSLERAKGRATIQVSTLQNIKKRLMVGRRMAAGVQTDASIWAEDGRTAAAAGLIIEQYDALWDDVDDLIASKIEVNPKD</sequence>
<evidence type="ECO:0000313" key="4">
    <source>
        <dbReference type="Proteomes" id="UP000596117"/>
    </source>
</evidence>
<reference evidence="2 4" key="2">
    <citation type="submission" date="2020-12" db="EMBL/GenBank/DDBJ databases">
        <title>FDA dAtabase for Regulatory Grade micrObial Sequences (FDA-ARGOS): Supporting development and validation of Infectious Disease Dx tests.</title>
        <authorList>
            <person name="Kerrigan L."/>
            <person name="Long C."/>
            <person name="Tallon L."/>
            <person name="Sadzewicz L."/>
            <person name="Zhao X."/>
            <person name="Boylan J."/>
            <person name="Ott S."/>
            <person name="Bowen H."/>
            <person name="Vavikolanu K."/>
            <person name="Mehta A."/>
            <person name="Aluvathingal J."/>
            <person name="Nadendla S."/>
            <person name="Yan Y."/>
            <person name="Sichtig H."/>
        </authorList>
    </citation>
    <scope>NUCLEOTIDE SEQUENCE [LARGE SCALE GENOMIC DNA]</scope>
    <source>
        <strain evidence="2 4">FDAARGOS_1026</strain>
    </source>
</reference>
<evidence type="ECO:0000313" key="2">
    <source>
        <dbReference type="EMBL" id="QQB88747.1"/>
    </source>
</evidence>
<proteinExistence type="predicted"/>
<dbReference type="EMBL" id="CP066026">
    <property type="protein sequence ID" value="QQB88747.1"/>
    <property type="molecule type" value="Genomic_DNA"/>
</dbReference>
<name>A0A410NVH9_BREDI</name>
<reference evidence="1 3" key="1">
    <citation type="submission" date="2019-01" db="EMBL/GenBank/DDBJ databases">
        <title>Brevundimonas diminuta Genome sequencing and assembly.</title>
        <authorList>
            <person name="Chen H."/>
        </authorList>
    </citation>
    <scope>NUCLEOTIDE SEQUENCE [LARGE SCALE GENOMIC DNA]</scope>
    <source>
        <strain evidence="1">ATCC</strain>
        <strain evidence="3">ATCC(B) 19146</strain>
    </source>
</reference>
<dbReference type="EMBL" id="CP035093">
    <property type="protein sequence ID" value="QAT13887.1"/>
    <property type="molecule type" value="Genomic_DNA"/>
</dbReference>
<keyword evidence="4" id="KW-1185">Reference proteome</keyword>
<accession>A0A410NVH9</accession>
<evidence type="ECO:0000313" key="1">
    <source>
        <dbReference type="EMBL" id="QAT13887.1"/>
    </source>
</evidence>
<organism evidence="1 3">
    <name type="scientific">Brevundimonas diminuta</name>
    <name type="common">Pseudomonas diminuta</name>
    <dbReference type="NCBI Taxonomy" id="293"/>
    <lineage>
        <taxon>Bacteria</taxon>
        <taxon>Pseudomonadati</taxon>
        <taxon>Pseudomonadota</taxon>
        <taxon>Alphaproteobacteria</taxon>
        <taxon>Caulobacterales</taxon>
        <taxon>Caulobacteraceae</taxon>
        <taxon>Brevundimonas</taxon>
    </lineage>
</organism>
<dbReference type="RefSeq" id="WP_128719381.1">
    <property type="nucleotide sequence ID" value="NZ_BJNC01000044.1"/>
</dbReference>
<dbReference type="Proteomes" id="UP000287388">
    <property type="component" value="Chromosome"/>
</dbReference>
<dbReference type="Proteomes" id="UP000596117">
    <property type="component" value="Chromosome"/>
</dbReference>
<gene>
    <name evidence="1" type="ORF">EQG53_05655</name>
    <name evidence="2" type="ORF">I6H83_16770</name>
</gene>
<dbReference type="AlphaFoldDB" id="A0A410NVH9"/>
<protein>
    <submittedName>
        <fullName evidence="1">Uncharacterized protein</fullName>
    </submittedName>
</protein>